<dbReference type="EMBL" id="ML992694">
    <property type="protein sequence ID" value="KAF2208383.1"/>
    <property type="molecule type" value="Genomic_DNA"/>
</dbReference>
<sequence>MTYRRAIVLRTWSTYEYHPEDFWSLRSIITEAALVTNADYQVFFLLDLKCDDCKDVFTNDAQYKEILESVPREFRNISILVHESLRRSWYPKTEEYRSMWQIMQPLQLFRPLLPRI</sequence>
<dbReference type="PANTHER" id="PTHR36205:SF2">
    <property type="entry name" value="MAJOR FACILITATOR SUPERFAMILY TRANSPORTER"/>
    <property type="match status" value="1"/>
</dbReference>
<protein>
    <submittedName>
        <fullName evidence="1">Uncharacterized protein</fullName>
    </submittedName>
</protein>
<accession>A0A6A6F4N4</accession>
<dbReference type="InterPro" id="IPR021822">
    <property type="entry name" value="DUF3405"/>
</dbReference>
<proteinExistence type="predicted"/>
<name>A0A6A6F4N4_9PEZI</name>
<dbReference type="PANTHER" id="PTHR36205">
    <property type="entry name" value="CHROMOSOME 19, WHOLE GENOME SHOTGUN SEQUENCE"/>
    <property type="match status" value="1"/>
</dbReference>
<evidence type="ECO:0000313" key="2">
    <source>
        <dbReference type="Proteomes" id="UP000799539"/>
    </source>
</evidence>
<organism evidence="1 2">
    <name type="scientific">Cercospora zeae-maydis SCOH1-5</name>
    <dbReference type="NCBI Taxonomy" id="717836"/>
    <lineage>
        <taxon>Eukaryota</taxon>
        <taxon>Fungi</taxon>
        <taxon>Dikarya</taxon>
        <taxon>Ascomycota</taxon>
        <taxon>Pezizomycotina</taxon>
        <taxon>Dothideomycetes</taxon>
        <taxon>Dothideomycetidae</taxon>
        <taxon>Mycosphaerellales</taxon>
        <taxon>Mycosphaerellaceae</taxon>
        <taxon>Cercospora</taxon>
    </lineage>
</organism>
<dbReference type="AlphaFoldDB" id="A0A6A6F4N4"/>
<gene>
    <name evidence="1" type="ORF">CERZMDRAFT_101451</name>
</gene>
<dbReference type="Pfam" id="PF11885">
    <property type="entry name" value="DUF3405"/>
    <property type="match status" value="1"/>
</dbReference>
<keyword evidence="2" id="KW-1185">Reference proteome</keyword>
<dbReference type="Proteomes" id="UP000799539">
    <property type="component" value="Unassembled WGS sequence"/>
</dbReference>
<evidence type="ECO:0000313" key="1">
    <source>
        <dbReference type="EMBL" id="KAF2208383.1"/>
    </source>
</evidence>
<reference evidence="1" key="1">
    <citation type="journal article" date="2020" name="Stud. Mycol.">
        <title>101 Dothideomycetes genomes: a test case for predicting lifestyles and emergence of pathogens.</title>
        <authorList>
            <person name="Haridas S."/>
            <person name="Albert R."/>
            <person name="Binder M."/>
            <person name="Bloem J."/>
            <person name="Labutti K."/>
            <person name="Salamov A."/>
            <person name="Andreopoulos B."/>
            <person name="Baker S."/>
            <person name="Barry K."/>
            <person name="Bills G."/>
            <person name="Bluhm B."/>
            <person name="Cannon C."/>
            <person name="Castanera R."/>
            <person name="Culley D."/>
            <person name="Daum C."/>
            <person name="Ezra D."/>
            <person name="Gonzalez J."/>
            <person name="Henrissat B."/>
            <person name="Kuo A."/>
            <person name="Liang C."/>
            <person name="Lipzen A."/>
            <person name="Lutzoni F."/>
            <person name="Magnuson J."/>
            <person name="Mondo S."/>
            <person name="Nolan M."/>
            <person name="Ohm R."/>
            <person name="Pangilinan J."/>
            <person name="Park H.-J."/>
            <person name="Ramirez L."/>
            <person name="Alfaro M."/>
            <person name="Sun H."/>
            <person name="Tritt A."/>
            <person name="Yoshinaga Y."/>
            <person name="Zwiers L.-H."/>
            <person name="Turgeon B."/>
            <person name="Goodwin S."/>
            <person name="Spatafora J."/>
            <person name="Crous P."/>
            <person name="Grigoriev I."/>
        </authorList>
    </citation>
    <scope>NUCLEOTIDE SEQUENCE</scope>
    <source>
        <strain evidence="1">SCOH1-5</strain>
    </source>
</reference>